<dbReference type="PATRIC" id="fig|1423746.3.peg.1355"/>
<feature type="transmembrane region" description="Helical" evidence="1">
    <location>
        <begin position="18"/>
        <end position="36"/>
    </location>
</feature>
<keyword evidence="4" id="KW-1185">Reference proteome</keyword>
<feature type="transmembrane region" description="Helical" evidence="1">
    <location>
        <begin position="308"/>
        <end position="329"/>
    </location>
</feature>
<reference evidence="3 4" key="1">
    <citation type="journal article" date="2015" name="Genome Announc.">
        <title>Expanding the biotechnology potential of lactobacilli through comparative genomics of 213 strains and associated genera.</title>
        <authorList>
            <person name="Sun Z."/>
            <person name="Harris H.M."/>
            <person name="McCann A."/>
            <person name="Guo C."/>
            <person name="Argimon S."/>
            <person name="Zhang W."/>
            <person name="Yang X."/>
            <person name="Jeffery I.B."/>
            <person name="Cooney J.C."/>
            <person name="Kagawa T.F."/>
            <person name="Liu W."/>
            <person name="Song Y."/>
            <person name="Salvetti E."/>
            <person name="Wrobel A."/>
            <person name="Rasinkangas P."/>
            <person name="Parkhill J."/>
            <person name="Rea M.C."/>
            <person name="O'Sullivan O."/>
            <person name="Ritari J."/>
            <person name="Douillard F.P."/>
            <person name="Paul Ross R."/>
            <person name="Yang R."/>
            <person name="Briner A.E."/>
            <person name="Felis G.E."/>
            <person name="de Vos W.M."/>
            <person name="Barrangou R."/>
            <person name="Klaenhammer T.R."/>
            <person name="Caufield P.W."/>
            <person name="Cui Y."/>
            <person name="Zhang H."/>
            <person name="O'Toole P.W."/>
        </authorList>
    </citation>
    <scope>NUCLEOTIDE SEQUENCE [LARGE SCALE GENOMIC DNA]</scope>
    <source>
        <strain evidence="3 4">DSM 13145</strain>
    </source>
</reference>
<evidence type="ECO:0000313" key="3">
    <source>
        <dbReference type="EMBL" id="KRL26192.1"/>
    </source>
</evidence>
<proteinExistence type="predicted"/>
<organism evidence="3 4">
    <name type="scientific">Limosilactobacillus frumenti DSM 13145</name>
    <dbReference type="NCBI Taxonomy" id="1423746"/>
    <lineage>
        <taxon>Bacteria</taxon>
        <taxon>Bacillati</taxon>
        <taxon>Bacillota</taxon>
        <taxon>Bacilli</taxon>
        <taxon>Lactobacillales</taxon>
        <taxon>Lactobacillaceae</taxon>
        <taxon>Limosilactobacillus</taxon>
    </lineage>
</organism>
<keyword evidence="1" id="KW-0472">Membrane</keyword>
<name>A0A0R1P0X6_9LACO</name>
<feature type="transmembrane region" description="Helical" evidence="1">
    <location>
        <begin position="56"/>
        <end position="75"/>
    </location>
</feature>
<sequence length="354" mass="41188">MSSMWKDQGMKRDSRFELLRIISMFMIIIFHFDYFGQKWRVPSIHSFWDYTLLSSYLSLGKLGVYLFIMITGYFVGNKTFPISKSLLKSCSIWLEAFYYSVGIYIVLSLTKLTTFSFGQLIKCALPFMTDQYWFVDAYLILLLLIPFINICLNQLSRRQFFYLVIVMSFLSSALTPIKSVIFSTEIQFGYILPAYLIGAYIKKYNIRIAFIKSKIIIIYLFTIICAAGCYQTGKTNYINVFFFGIPQLLLATLIFIEVTQERSFVNRYVNSIAKTVFASYLITDNLLVKGLLWNLPVFHNNRISMFQINAFGIVFVLALLMACSLIDYFRILLFSHVNINNIFTKFLSKVRSNL</sequence>
<feature type="transmembrane region" description="Helical" evidence="1">
    <location>
        <begin position="237"/>
        <end position="256"/>
    </location>
</feature>
<dbReference type="AlphaFoldDB" id="A0A0R1P0X6"/>
<keyword evidence="1" id="KW-1133">Transmembrane helix</keyword>
<accession>A0A0R1P0X6</accession>
<dbReference type="GO" id="GO:0016747">
    <property type="term" value="F:acyltransferase activity, transferring groups other than amino-acyl groups"/>
    <property type="evidence" value="ECO:0007669"/>
    <property type="project" value="InterPro"/>
</dbReference>
<protein>
    <recommendedName>
        <fullName evidence="2">Acyltransferase 3 domain-containing protein</fullName>
    </recommendedName>
</protein>
<feature type="transmembrane region" description="Helical" evidence="1">
    <location>
        <begin position="213"/>
        <end position="231"/>
    </location>
</feature>
<keyword evidence="1" id="KW-0812">Transmembrane</keyword>
<evidence type="ECO:0000313" key="4">
    <source>
        <dbReference type="Proteomes" id="UP000051445"/>
    </source>
</evidence>
<dbReference type="OrthoDB" id="9816377at2"/>
<evidence type="ECO:0000259" key="2">
    <source>
        <dbReference type="Pfam" id="PF01757"/>
    </source>
</evidence>
<feature type="transmembrane region" description="Helical" evidence="1">
    <location>
        <begin position="96"/>
        <end position="120"/>
    </location>
</feature>
<dbReference type="Pfam" id="PF01757">
    <property type="entry name" value="Acyl_transf_3"/>
    <property type="match status" value="1"/>
</dbReference>
<feature type="transmembrane region" description="Helical" evidence="1">
    <location>
        <begin position="268"/>
        <end position="288"/>
    </location>
</feature>
<feature type="transmembrane region" description="Helical" evidence="1">
    <location>
        <begin position="132"/>
        <end position="152"/>
    </location>
</feature>
<dbReference type="Proteomes" id="UP000051445">
    <property type="component" value="Unassembled WGS sequence"/>
</dbReference>
<dbReference type="InterPro" id="IPR002656">
    <property type="entry name" value="Acyl_transf_3_dom"/>
</dbReference>
<dbReference type="STRING" id="1423746.FD27_GL001330"/>
<feature type="transmembrane region" description="Helical" evidence="1">
    <location>
        <begin position="159"/>
        <end position="175"/>
    </location>
</feature>
<feature type="domain" description="Acyltransferase 3" evidence="2">
    <location>
        <begin position="16"/>
        <end position="323"/>
    </location>
</feature>
<dbReference type="EMBL" id="AZER01000024">
    <property type="protein sequence ID" value="KRL26192.1"/>
    <property type="molecule type" value="Genomic_DNA"/>
</dbReference>
<gene>
    <name evidence="3" type="ORF">FD27_GL001330</name>
</gene>
<comment type="caution">
    <text evidence="3">The sequence shown here is derived from an EMBL/GenBank/DDBJ whole genome shotgun (WGS) entry which is preliminary data.</text>
</comment>
<evidence type="ECO:0000256" key="1">
    <source>
        <dbReference type="SAM" id="Phobius"/>
    </source>
</evidence>